<keyword evidence="2" id="KW-0479">Metal-binding</keyword>
<evidence type="ECO:0000313" key="8">
    <source>
        <dbReference type="Proteomes" id="UP000002931"/>
    </source>
</evidence>
<name>A3VBS5_9RHOB</name>
<keyword evidence="8" id="KW-1185">Reference proteome</keyword>
<dbReference type="PANTHER" id="PTHR21266:SF60">
    <property type="entry name" value="3-KETOSTEROID-9-ALPHA-MONOOXYGENASE, OXYGENASE COMPONENT"/>
    <property type="match status" value="1"/>
</dbReference>
<evidence type="ECO:0000256" key="5">
    <source>
        <dbReference type="ARBA" id="ARBA00023014"/>
    </source>
</evidence>
<dbReference type="Gene3D" id="2.102.10.10">
    <property type="entry name" value="Rieske [2Fe-2S] iron-sulphur domain"/>
    <property type="match status" value="1"/>
</dbReference>
<dbReference type="SUPFAM" id="SSF50022">
    <property type="entry name" value="ISP domain"/>
    <property type="match status" value="1"/>
</dbReference>
<gene>
    <name evidence="7" type="ORF">RB2654_17101</name>
</gene>
<dbReference type="GO" id="GO:0016491">
    <property type="term" value="F:oxidoreductase activity"/>
    <property type="evidence" value="ECO:0007669"/>
    <property type="project" value="UniProtKB-KW"/>
</dbReference>
<dbReference type="Pfam" id="PF00355">
    <property type="entry name" value="Rieske"/>
    <property type="match status" value="1"/>
</dbReference>
<accession>A3VBS5</accession>
<evidence type="ECO:0000259" key="6">
    <source>
        <dbReference type="PROSITE" id="PS51296"/>
    </source>
</evidence>
<dbReference type="GO" id="GO:0046872">
    <property type="term" value="F:metal ion binding"/>
    <property type="evidence" value="ECO:0007669"/>
    <property type="project" value="UniProtKB-KW"/>
</dbReference>
<dbReference type="OrthoDB" id="9800776at2"/>
<proteinExistence type="predicted"/>
<evidence type="ECO:0000313" key="7">
    <source>
        <dbReference type="EMBL" id="EAQ14408.1"/>
    </source>
</evidence>
<protein>
    <submittedName>
        <fullName evidence="7">Rieske 2Fe-2S domain protein</fullName>
    </submittedName>
</protein>
<dbReference type="GO" id="GO:0051537">
    <property type="term" value="F:2 iron, 2 sulfur cluster binding"/>
    <property type="evidence" value="ECO:0007669"/>
    <property type="project" value="UniProtKB-KW"/>
</dbReference>
<comment type="caution">
    <text evidence="7">The sequence shown here is derived from an EMBL/GenBank/DDBJ whole genome shotgun (WGS) entry which is preliminary data.</text>
</comment>
<keyword evidence="1" id="KW-0001">2Fe-2S</keyword>
<dbReference type="RefSeq" id="WP_008333804.1">
    <property type="nucleotide sequence ID" value="NZ_CH902578.1"/>
</dbReference>
<dbReference type="Proteomes" id="UP000002931">
    <property type="component" value="Unassembled WGS sequence"/>
</dbReference>
<dbReference type="SUPFAM" id="SSF55961">
    <property type="entry name" value="Bet v1-like"/>
    <property type="match status" value="1"/>
</dbReference>
<dbReference type="InterPro" id="IPR017941">
    <property type="entry name" value="Rieske_2Fe-2S"/>
</dbReference>
<dbReference type="PROSITE" id="PS51296">
    <property type="entry name" value="RIESKE"/>
    <property type="match status" value="1"/>
</dbReference>
<dbReference type="eggNOG" id="COG4638">
    <property type="taxonomic scope" value="Bacteria"/>
</dbReference>
<dbReference type="EMBL" id="AAMT01000002">
    <property type="protein sequence ID" value="EAQ14408.1"/>
    <property type="molecule type" value="Genomic_DNA"/>
</dbReference>
<dbReference type="AlphaFoldDB" id="A3VBS5"/>
<dbReference type="Gene3D" id="3.90.380.10">
    <property type="entry name" value="Naphthalene 1,2-dioxygenase Alpha Subunit, Chain A, domain 1"/>
    <property type="match status" value="1"/>
</dbReference>
<keyword evidence="5" id="KW-0411">Iron-sulfur</keyword>
<dbReference type="InterPro" id="IPR050584">
    <property type="entry name" value="Cholesterol_7-desaturase"/>
</dbReference>
<dbReference type="PANTHER" id="PTHR21266">
    <property type="entry name" value="IRON-SULFUR DOMAIN CONTAINING PROTEIN"/>
    <property type="match status" value="1"/>
</dbReference>
<dbReference type="STRING" id="314271.RB2654_17101"/>
<dbReference type="HOGENOM" id="CLU_039484_1_0_5"/>
<dbReference type="InterPro" id="IPR036922">
    <property type="entry name" value="Rieske_2Fe-2S_sf"/>
</dbReference>
<reference evidence="7 8" key="1">
    <citation type="journal article" date="2010" name="J. Bacteriol.">
        <title>Genome sequences of Pelagibaca bermudensis HTCC2601T and Maritimibacter alkaliphilus HTCC2654T, the type strains of two marine Roseobacter genera.</title>
        <authorList>
            <person name="Thrash J.C."/>
            <person name="Cho J.C."/>
            <person name="Ferriera S."/>
            <person name="Johnson J."/>
            <person name="Vergin K.L."/>
            <person name="Giovannoni S.J."/>
        </authorList>
    </citation>
    <scope>NUCLEOTIDE SEQUENCE [LARGE SCALE GENOMIC DNA]</scope>
    <source>
        <strain evidence="7 8">HTCC2654</strain>
    </source>
</reference>
<evidence type="ECO:0000256" key="1">
    <source>
        <dbReference type="ARBA" id="ARBA00022714"/>
    </source>
</evidence>
<feature type="domain" description="Rieske" evidence="6">
    <location>
        <begin position="5"/>
        <end position="106"/>
    </location>
</feature>
<evidence type="ECO:0000256" key="4">
    <source>
        <dbReference type="ARBA" id="ARBA00023004"/>
    </source>
</evidence>
<organism evidence="7 8">
    <name type="scientific">Maritimibacter alkaliphilus HTCC2654</name>
    <dbReference type="NCBI Taxonomy" id="314271"/>
    <lineage>
        <taxon>Bacteria</taxon>
        <taxon>Pseudomonadati</taxon>
        <taxon>Pseudomonadota</taxon>
        <taxon>Alphaproteobacteria</taxon>
        <taxon>Rhodobacterales</taxon>
        <taxon>Roseobacteraceae</taxon>
        <taxon>Maritimibacter</taxon>
    </lineage>
</organism>
<keyword evidence="4" id="KW-0408">Iron</keyword>
<sequence>MSDQWHAVALSRALGRKPKRAFFAGLPVVLFRDGQGKAAALHDRCPHRFAALSDGRTRNGEVECPYHGWRFGADGRCTAIPGLVGSLPHFRTRRFAVTEAEGAIFLSEGAPEKAPYVHCLQGQHVIVRHVTSSTRSTLIDTAENILDATHTHFTHKGLLRGLSAKRYMVAVEVTGGPGWVEARYTGEDRAQGVISKLLEGERVKTVGRYRHPGIAELEYWGPKGMVLATTFHLRQTDAHTVEGIGWLIGPKQGGLGYIKALAFRPMFRIALEQDRRVLSTALENARHAPVAKPVIGPLDFLREDIARIQAGEVPLAAATPRRFQIEL</sequence>
<evidence type="ECO:0000256" key="3">
    <source>
        <dbReference type="ARBA" id="ARBA00023002"/>
    </source>
</evidence>
<evidence type="ECO:0000256" key="2">
    <source>
        <dbReference type="ARBA" id="ARBA00022723"/>
    </source>
</evidence>
<keyword evidence="3" id="KW-0560">Oxidoreductase</keyword>